<dbReference type="PANTHER" id="PTHR45848">
    <property type="entry name" value="DUAL SPECIFICITY PROTEIN PHOSPHATASE 12 FAMILY MEMBER"/>
    <property type="match status" value="1"/>
</dbReference>
<dbReference type="PANTHER" id="PTHR45848:SF4">
    <property type="entry name" value="DUAL SPECIFICITY PROTEIN PHOSPHATASE 12"/>
    <property type="match status" value="1"/>
</dbReference>
<dbReference type="Gene3D" id="3.90.190.10">
    <property type="entry name" value="Protein tyrosine phosphatase superfamily"/>
    <property type="match status" value="1"/>
</dbReference>
<evidence type="ECO:0000259" key="8">
    <source>
        <dbReference type="PROSITE" id="PS50056"/>
    </source>
</evidence>
<dbReference type="EMBL" id="JAVRRJ010000007">
    <property type="protein sequence ID" value="KAK5082863.1"/>
    <property type="molecule type" value="Genomic_DNA"/>
</dbReference>
<sequence>MEPTLDKCPGYNLYIGGFIGLRRPQALKNANITHIVSVLDWEFKDDAPLIRGYKHFHIPVDDVEDENLLEWFPRSNAFIQQGLDYRPDRGPNSSSGVNNLDEKGSGVYIHCAMGKSRSATILLAYLLWLSRQTPLAQGSETSDMVALPRKPLSVVEALQLLRQGRPIAEPNEGFMDQLHMYEDMGCPTTEKELTNHKIYRRWMNRRKVEESLRTMQAPEMENIIFEDEPFEKEANTSSKERMTEIAPGILAPDGTTEDKARQHPHLQAMSQVSIKCRKCRHVLATTPFVVEHEPPPHRDPNSHEQPHKDGTPLPPPQCAHIFLHPLSWMKEVLAEGKMEGRLTCPNKKCGANVGKFAWTGLRCSCGGWVTPGFGIIRTKVDEIVNQRRPSPSSFANKPSTQSAGQDTSCSTGSTSALRHPPGLKSKGNL</sequence>
<feature type="compositionally biased region" description="Polar residues" evidence="6">
    <location>
        <begin position="388"/>
        <end position="416"/>
    </location>
</feature>
<reference evidence="9 10" key="1">
    <citation type="submission" date="2023-08" db="EMBL/GenBank/DDBJ databases">
        <title>Black Yeasts Isolated from many extreme environments.</title>
        <authorList>
            <person name="Coleine C."/>
            <person name="Stajich J.E."/>
            <person name="Selbmann L."/>
        </authorList>
    </citation>
    <scope>NUCLEOTIDE SEQUENCE [LARGE SCALE GENOMIC DNA]</scope>
    <source>
        <strain evidence="9 10">CCFEE 5910</strain>
    </source>
</reference>
<comment type="similarity">
    <text evidence="1">Belongs to the protein-tyrosine phosphatase family. Non-receptor class dual specificity subfamily.</text>
</comment>
<gene>
    <name evidence="9" type="primary">YVH1</name>
    <name evidence="9" type="ORF">LTR05_006744</name>
</gene>
<evidence type="ECO:0000256" key="3">
    <source>
        <dbReference type="ARBA" id="ARBA00022801"/>
    </source>
</evidence>
<dbReference type="InterPro" id="IPR020422">
    <property type="entry name" value="TYR_PHOSPHATASE_DUAL_dom"/>
</dbReference>
<evidence type="ECO:0000313" key="10">
    <source>
        <dbReference type="Proteomes" id="UP001309876"/>
    </source>
</evidence>
<dbReference type="Proteomes" id="UP001309876">
    <property type="component" value="Unassembled WGS sequence"/>
</dbReference>
<name>A0AAN7SWU9_9EURO</name>
<feature type="region of interest" description="Disordered" evidence="6">
    <location>
        <begin position="388"/>
        <end position="429"/>
    </location>
</feature>
<evidence type="ECO:0000256" key="1">
    <source>
        <dbReference type="ARBA" id="ARBA00008601"/>
    </source>
</evidence>
<dbReference type="GO" id="GO:0008138">
    <property type="term" value="F:protein tyrosine/serine/threonine phosphatase activity"/>
    <property type="evidence" value="ECO:0007669"/>
    <property type="project" value="InterPro"/>
</dbReference>
<feature type="compositionally biased region" description="Basic and acidic residues" evidence="6">
    <location>
        <begin position="290"/>
        <end position="310"/>
    </location>
</feature>
<proteinExistence type="inferred from homology"/>
<evidence type="ECO:0000256" key="2">
    <source>
        <dbReference type="ARBA" id="ARBA00013064"/>
    </source>
</evidence>
<dbReference type="AlphaFoldDB" id="A0AAN7SWU9"/>
<organism evidence="9 10">
    <name type="scientific">Lithohypha guttulata</name>
    <dbReference type="NCBI Taxonomy" id="1690604"/>
    <lineage>
        <taxon>Eukaryota</taxon>
        <taxon>Fungi</taxon>
        <taxon>Dikarya</taxon>
        <taxon>Ascomycota</taxon>
        <taxon>Pezizomycotina</taxon>
        <taxon>Eurotiomycetes</taxon>
        <taxon>Chaetothyriomycetidae</taxon>
        <taxon>Chaetothyriales</taxon>
        <taxon>Trichomeriaceae</taxon>
        <taxon>Lithohypha</taxon>
    </lineage>
</organism>
<accession>A0AAN7SWU9</accession>
<feature type="domain" description="Tyrosine-protein phosphatase" evidence="7">
    <location>
        <begin position="2"/>
        <end position="187"/>
    </location>
</feature>
<dbReference type="PIRSF" id="PIRSF000941">
    <property type="entry name" value="DUSP12"/>
    <property type="match status" value="1"/>
</dbReference>
<dbReference type="SMART" id="SM00195">
    <property type="entry name" value="DSPc"/>
    <property type="match status" value="1"/>
</dbReference>
<dbReference type="SUPFAM" id="SSF52799">
    <property type="entry name" value="(Phosphotyrosine protein) phosphatases II"/>
    <property type="match status" value="1"/>
</dbReference>
<feature type="domain" description="Tyrosine specific protein phosphatases" evidence="8">
    <location>
        <begin position="97"/>
        <end position="166"/>
    </location>
</feature>
<dbReference type="CDD" id="cd14518">
    <property type="entry name" value="DSP_fungal_YVH1"/>
    <property type="match status" value="1"/>
</dbReference>
<evidence type="ECO:0000256" key="5">
    <source>
        <dbReference type="PIRSR" id="PIRSR000941-50"/>
    </source>
</evidence>
<protein>
    <recommendedName>
        <fullName evidence="2">protein-tyrosine-phosphatase</fullName>
        <ecNumber evidence="2">3.1.3.48</ecNumber>
    </recommendedName>
</protein>
<evidence type="ECO:0000256" key="6">
    <source>
        <dbReference type="SAM" id="MobiDB-lite"/>
    </source>
</evidence>
<dbReference type="InterPro" id="IPR016130">
    <property type="entry name" value="Tyr_Pase_AS"/>
</dbReference>
<dbReference type="EC" id="3.1.3.48" evidence="2"/>
<dbReference type="PROSITE" id="PS50054">
    <property type="entry name" value="TYR_PHOSPHATASE_DUAL"/>
    <property type="match status" value="1"/>
</dbReference>
<feature type="region of interest" description="Disordered" evidence="6">
    <location>
        <begin position="290"/>
        <end position="316"/>
    </location>
</feature>
<dbReference type="PROSITE" id="PS00383">
    <property type="entry name" value="TYR_PHOSPHATASE_1"/>
    <property type="match status" value="1"/>
</dbReference>
<dbReference type="InterPro" id="IPR016278">
    <property type="entry name" value="DUSP12"/>
</dbReference>
<comment type="caution">
    <text evidence="9">The sequence shown here is derived from an EMBL/GenBank/DDBJ whole genome shotgun (WGS) entry which is preliminary data.</text>
</comment>
<feature type="active site" description="Phosphocysteine intermediate" evidence="5">
    <location>
        <position position="111"/>
    </location>
</feature>
<evidence type="ECO:0000256" key="4">
    <source>
        <dbReference type="ARBA" id="ARBA00022912"/>
    </source>
</evidence>
<dbReference type="InterPro" id="IPR000387">
    <property type="entry name" value="Tyr_Pase_dom"/>
</dbReference>
<keyword evidence="3" id="KW-0378">Hydrolase</keyword>
<keyword evidence="10" id="KW-1185">Reference proteome</keyword>
<dbReference type="GO" id="GO:0005634">
    <property type="term" value="C:nucleus"/>
    <property type="evidence" value="ECO:0007669"/>
    <property type="project" value="TreeGrafter"/>
</dbReference>
<dbReference type="InterPro" id="IPR029021">
    <property type="entry name" value="Prot-tyrosine_phosphatase-like"/>
</dbReference>
<evidence type="ECO:0000259" key="7">
    <source>
        <dbReference type="PROSITE" id="PS50054"/>
    </source>
</evidence>
<dbReference type="PROSITE" id="PS50056">
    <property type="entry name" value="TYR_PHOSPHATASE_2"/>
    <property type="match status" value="1"/>
</dbReference>
<keyword evidence="4" id="KW-0904">Protein phosphatase</keyword>
<dbReference type="GO" id="GO:0004725">
    <property type="term" value="F:protein tyrosine phosphatase activity"/>
    <property type="evidence" value="ECO:0007669"/>
    <property type="project" value="UniProtKB-EC"/>
</dbReference>
<evidence type="ECO:0000313" key="9">
    <source>
        <dbReference type="EMBL" id="KAK5082863.1"/>
    </source>
</evidence>